<accession>A0ACC3SDX7</accession>
<comment type="caution">
    <text evidence="1">The sequence shown here is derived from an EMBL/GenBank/DDBJ whole genome shotgun (WGS) entry which is preliminary data.</text>
</comment>
<organism evidence="1 2">
    <name type="scientific">Zalaria obscura</name>
    <dbReference type="NCBI Taxonomy" id="2024903"/>
    <lineage>
        <taxon>Eukaryota</taxon>
        <taxon>Fungi</taxon>
        <taxon>Dikarya</taxon>
        <taxon>Ascomycota</taxon>
        <taxon>Pezizomycotina</taxon>
        <taxon>Dothideomycetes</taxon>
        <taxon>Dothideomycetidae</taxon>
        <taxon>Dothideales</taxon>
        <taxon>Zalariaceae</taxon>
        <taxon>Zalaria</taxon>
    </lineage>
</organism>
<evidence type="ECO:0000313" key="2">
    <source>
        <dbReference type="Proteomes" id="UP001320706"/>
    </source>
</evidence>
<gene>
    <name evidence="1" type="ORF">M8818_003658</name>
</gene>
<protein>
    <submittedName>
        <fullName evidence="1">Uncharacterized protein</fullName>
    </submittedName>
</protein>
<dbReference type="EMBL" id="JAMKPW020000016">
    <property type="protein sequence ID" value="KAK8210170.1"/>
    <property type="molecule type" value="Genomic_DNA"/>
</dbReference>
<proteinExistence type="predicted"/>
<name>A0ACC3SDX7_9PEZI</name>
<dbReference type="Proteomes" id="UP001320706">
    <property type="component" value="Unassembled WGS sequence"/>
</dbReference>
<evidence type="ECO:0000313" key="1">
    <source>
        <dbReference type="EMBL" id="KAK8210170.1"/>
    </source>
</evidence>
<sequence>MLMSILSGLVRLASSGVTVYFVTLYALFGGLLYLLSSKLHQEDEEKDVVPGCRRIGIYNRSNLDDQHLSKYSMDEGDTSDSPILVKALNIHPIKSCAPLELSVSDVIRTGPRFDRLFMLAFLSSKDQQWEFLTQRSKALMSQVVTEIWLPDESVSSYTPDGEWVKNGGCMVVRFPSPLVWSFTSMEGLINAWSIFAAKMRTRTLPAKPMTTFRIPLLPTEERMKEKGYTREVTRIWKDFPESINMTSEIPPETLAQLQHFINVERPLGIFRADPIRHREIHRNAPTAQDAGYQPIVSFADAMLPENTFPYLDARRFRANIYITGAPAFAEDHWKKIRIGASLYDVSCRTVRCTLPNVDPVSGVRDKHEPDRTLRRERDIDPGAAKMACLGMQMVPLLKDPDVAEQVSVGDEVEVLEVGKHRYLPRLK</sequence>
<keyword evidence="2" id="KW-1185">Reference proteome</keyword>
<reference evidence="1" key="1">
    <citation type="submission" date="2024-02" db="EMBL/GenBank/DDBJ databases">
        <title>Metagenome Assembled Genome of Zalaria obscura JY119.</title>
        <authorList>
            <person name="Vighnesh L."/>
            <person name="Jagadeeshwari U."/>
            <person name="Venkata Ramana C."/>
            <person name="Sasikala C."/>
        </authorList>
    </citation>
    <scope>NUCLEOTIDE SEQUENCE</scope>
    <source>
        <strain evidence="1">JY119</strain>
    </source>
</reference>